<dbReference type="Gene3D" id="3.30.540.10">
    <property type="entry name" value="Fructose-1,6-Bisphosphatase, subunit A, domain 1"/>
    <property type="match status" value="1"/>
</dbReference>
<evidence type="ECO:0000256" key="7">
    <source>
        <dbReference type="ARBA" id="ARBA00044466"/>
    </source>
</evidence>
<evidence type="ECO:0000256" key="2">
    <source>
        <dbReference type="ARBA" id="ARBA00009759"/>
    </source>
</evidence>
<evidence type="ECO:0000256" key="9">
    <source>
        <dbReference type="ARBA" id="ARBA00044484"/>
    </source>
</evidence>
<dbReference type="GO" id="GO:0000103">
    <property type="term" value="P:sulfate assimilation"/>
    <property type="evidence" value="ECO:0007669"/>
    <property type="project" value="TreeGrafter"/>
</dbReference>
<sequence length="330" mass="34685">MFSTAESQFAIAAVREAALLTRRVQQQLVSPALVKGDKSPVTVADFSAQAIVAKRLAETFPEARLVGEEDAGDLTTSDEGRQTLADIQSFVAENVPGITTDEVCRLIDHGNAQATGTYWTLDPVDGTKGFLRGEQYAVALALIEDGQVVLGVLGCPGLESACQVNLTGPGSLLVALRGQGTWASSLDPADDTWQQLQVADTDDVAQTRIFRSVETAHTNTGQLGELSTAMGVTAEPIPMDSQAKYAVLAAGGGEMLVRLLSHSRPDYRERIWDQAAGSIVVEEAGGTVTDLDGKPLDFAHGTTLATNRGVLATNGKVHQAALDALQSIGA</sequence>
<dbReference type="CDD" id="cd01517">
    <property type="entry name" value="PAP_phosphatase"/>
    <property type="match status" value="1"/>
</dbReference>
<dbReference type="InterPro" id="IPR006239">
    <property type="entry name" value="DPNP"/>
</dbReference>
<dbReference type="GO" id="GO:0046872">
    <property type="term" value="F:metal ion binding"/>
    <property type="evidence" value="ECO:0007669"/>
    <property type="project" value="UniProtKB-KW"/>
</dbReference>
<feature type="binding site" evidence="10">
    <location>
        <position position="122"/>
    </location>
    <ligand>
        <name>Mg(2+)</name>
        <dbReference type="ChEBI" id="CHEBI:18420"/>
        <label>1</label>
        <note>catalytic</note>
    </ligand>
</feature>
<dbReference type="PROSITE" id="PS00630">
    <property type="entry name" value="IMP_2"/>
    <property type="match status" value="1"/>
</dbReference>
<gene>
    <name evidence="11" type="primary">hisN_2</name>
    <name evidence="11" type="ORF">Pan181_46350</name>
</gene>
<dbReference type="SUPFAM" id="SSF56655">
    <property type="entry name" value="Carbohydrate phosphatase"/>
    <property type="match status" value="1"/>
</dbReference>
<dbReference type="InterPro" id="IPR000760">
    <property type="entry name" value="Inositol_monophosphatase-like"/>
</dbReference>
<comment type="catalytic activity">
    <reaction evidence="8">
        <text>adenosine 3',5'-bisphosphate + H2O = AMP + phosphate</text>
        <dbReference type="Rhea" id="RHEA:10040"/>
        <dbReference type="ChEBI" id="CHEBI:15377"/>
        <dbReference type="ChEBI" id="CHEBI:43474"/>
        <dbReference type="ChEBI" id="CHEBI:58343"/>
        <dbReference type="ChEBI" id="CHEBI:456215"/>
        <dbReference type="EC" id="3.1.3.7"/>
    </reaction>
    <physiologicalReaction direction="left-to-right" evidence="8">
        <dbReference type="Rhea" id="RHEA:10041"/>
    </physiologicalReaction>
</comment>
<dbReference type="GO" id="GO:0046854">
    <property type="term" value="P:phosphatidylinositol phosphate biosynthetic process"/>
    <property type="evidence" value="ECO:0007669"/>
    <property type="project" value="InterPro"/>
</dbReference>
<dbReference type="Gene3D" id="3.40.190.80">
    <property type="match status" value="1"/>
</dbReference>
<dbReference type="Pfam" id="PF00459">
    <property type="entry name" value="Inositol_P"/>
    <property type="match status" value="1"/>
</dbReference>
<keyword evidence="4 10" id="KW-0479">Metal-binding</keyword>
<dbReference type="GO" id="GO:0008441">
    <property type="term" value="F:3'(2'),5'-bisphosphate nucleotidase activity"/>
    <property type="evidence" value="ECO:0007669"/>
    <property type="project" value="UniProtKB-EC"/>
</dbReference>
<dbReference type="PANTHER" id="PTHR43200:SF6">
    <property type="entry name" value="3'(2'),5'-BISPHOSPHATE NUCLEOTIDASE"/>
    <property type="match status" value="1"/>
</dbReference>
<keyword evidence="6 10" id="KW-0460">Magnesium</keyword>
<organism evidence="11 12">
    <name type="scientific">Aeoliella mucimassa</name>
    <dbReference type="NCBI Taxonomy" id="2527972"/>
    <lineage>
        <taxon>Bacteria</taxon>
        <taxon>Pseudomonadati</taxon>
        <taxon>Planctomycetota</taxon>
        <taxon>Planctomycetia</taxon>
        <taxon>Pirellulales</taxon>
        <taxon>Lacipirellulaceae</taxon>
        <taxon>Aeoliella</taxon>
    </lineage>
</organism>
<evidence type="ECO:0000313" key="12">
    <source>
        <dbReference type="Proteomes" id="UP000315750"/>
    </source>
</evidence>
<evidence type="ECO:0000256" key="6">
    <source>
        <dbReference type="ARBA" id="ARBA00022842"/>
    </source>
</evidence>
<dbReference type="AlphaFoldDB" id="A0A518AUJ8"/>
<evidence type="ECO:0000256" key="5">
    <source>
        <dbReference type="ARBA" id="ARBA00022801"/>
    </source>
</evidence>
<dbReference type="NCBIfam" id="TIGR01330">
    <property type="entry name" value="bisphos_HAL2"/>
    <property type="match status" value="1"/>
</dbReference>
<name>A0A518AUJ8_9BACT</name>
<dbReference type="InterPro" id="IPR051090">
    <property type="entry name" value="Inositol_monoP_superfamily"/>
</dbReference>
<keyword evidence="5 11" id="KW-0378">Hydrolase</keyword>
<dbReference type="EMBL" id="CP036278">
    <property type="protein sequence ID" value="QDU58400.1"/>
    <property type="molecule type" value="Genomic_DNA"/>
</dbReference>
<protein>
    <recommendedName>
        <fullName evidence="3">3'(2'),5'-bisphosphate nucleotidase</fullName>
        <ecNumber evidence="3">3.1.3.7</ecNumber>
    </recommendedName>
</protein>
<feature type="binding site" evidence="10">
    <location>
        <position position="68"/>
    </location>
    <ligand>
        <name>Mg(2+)</name>
        <dbReference type="ChEBI" id="CHEBI:18420"/>
        <label>1</label>
        <note>catalytic</note>
    </ligand>
</feature>
<dbReference type="PRINTS" id="PR00377">
    <property type="entry name" value="IMPHPHTASES"/>
</dbReference>
<evidence type="ECO:0000256" key="1">
    <source>
        <dbReference type="ARBA" id="ARBA00001946"/>
    </source>
</evidence>
<dbReference type="InterPro" id="IPR020583">
    <property type="entry name" value="Inositol_monoP_metal-BS"/>
</dbReference>
<proteinExistence type="inferred from homology"/>
<dbReference type="PROSITE" id="PS00629">
    <property type="entry name" value="IMP_1"/>
    <property type="match status" value="1"/>
</dbReference>
<evidence type="ECO:0000256" key="10">
    <source>
        <dbReference type="PIRSR" id="PIRSR600760-2"/>
    </source>
</evidence>
<dbReference type="KEGG" id="amuc:Pan181_46350"/>
<evidence type="ECO:0000256" key="8">
    <source>
        <dbReference type="ARBA" id="ARBA00044479"/>
    </source>
</evidence>
<comment type="cofactor">
    <cofactor evidence="1 10">
        <name>Mg(2+)</name>
        <dbReference type="ChEBI" id="CHEBI:18420"/>
    </cofactor>
</comment>
<keyword evidence="12" id="KW-1185">Reference proteome</keyword>
<dbReference type="Proteomes" id="UP000315750">
    <property type="component" value="Chromosome"/>
</dbReference>
<evidence type="ECO:0000313" key="11">
    <source>
        <dbReference type="EMBL" id="QDU58400.1"/>
    </source>
</evidence>
<dbReference type="EC" id="3.1.3.7" evidence="3"/>
<dbReference type="RefSeq" id="WP_145250322.1">
    <property type="nucleotide sequence ID" value="NZ_CP036278.1"/>
</dbReference>
<evidence type="ECO:0000256" key="4">
    <source>
        <dbReference type="ARBA" id="ARBA00022723"/>
    </source>
</evidence>
<feature type="binding site" evidence="10">
    <location>
        <position position="273"/>
    </location>
    <ligand>
        <name>Mg(2+)</name>
        <dbReference type="ChEBI" id="CHEBI:18420"/>
        <label>1</label>
        <note>catalytic</note>
    </ligand>
</feature>
<comment type="catalytic activity">
    <reaction evidence="9">
        <text>3'-phosphoadenylyl sulfate + H2O = adenosine 5'-phosphosulfate + phosphate</text>
        <dbReference type="Rhea" id="RHEA:77639"/>
        <dbReference type="ChEBI" id="CHEBI:15377"/>
        <dbReference type="ChEBI" id="CHEBI:43474"/>
        <dbReference type="ChEBI" id="CHEBI:58243"/>
        <dbReference type="ChEBI" id="CHEBI:58339"/>
        <dbReference type="EC" id="3.1.3.7"/>
    </reaction>
    <physiologicalReaction direction="left-to-right" evidence="9">
        <dbReference type="Rhea" id="RHEA:77640"/>
    </physiologicalReaction>
</comment>
<feature type="binding site" evidence="10">
    <location>
        <position position="125"/>
    </location>
    <ligand>
        <name>Mg(2+)</name>
        <dbReference type="ChEBI" id="CHEBI:18420"/>
        <label>1</label>
        <note>catalytic</note>
    </ligand>
</feature>
<comment type="similarity">
    <text evidence="2">Belongs to the inositol monophosphatase superfamily.</text>
</comment>
<comment type="catalytic activity">
    <reaction evidence="7">
        <text>adenosine 2',5'-bisphosphate + H2O = AMP + phosphate</text>
        <dbReference type="Rhea" id="RHEA:77643"/>
        <dbReference type="ChEBI" id="CHEBI:15377"/>
        <dbReference type="ChEBI" id="CHEBI:43474"/>
        <dbReference type="ChEBI" id="CHEBI:194156"/>
        <dbReference type="ChEBI" id="CHEBI:456215"/>
        <dbReference type="EC" id="3.1.3.7"/>
    </reaction>
    <physiologicalReaction direction="left-to-right" evidence="7">
        <dbReference type="Rhea" id="RHEA:77644"/>
    </physiologicalReaction>
</comment>
<dbReference type="PANTHER" id="PTHR43200">
    <property type="entry name" value="PHOSPHATASE"/>
    <property type="match status" value="1"/>
</dbReference>
<dbReference type="InterPro" id="IPR020550">
    <property type="entry name" value="Inositol_monophosphatase_CS"/>
</dbReference>
<accession>A0A518AUJ8</accession>
<evidence type="ECO:0000256" key="3">
    <source>
        <dbReference type="ARBA" id="ARBA00012633"/>
    </source>
</evidence>
<reference evidence="11 12" key="1">
    <citation type="submission" date="2019-02" db="EMBL/GenBank/DDBJ databases">
        <title>Deep-cultivation of Planctomycetes and their phenomic and genomic characterization uncovers novel biology.</title>
        <authorList>
            <person name="Wiegand S."/>
            <person name="Jogler M."/>
            <person name="Boedeker C."/>
            <person name="Pinto D."/>
            <person name="Vollmers J."/>
            <person name="Rivas-Marin E."/>
            <person name="Kohn T."/>
            <person name="Peeters S.H."/>
            <person name="Heuer A."/>
            <person name="Rast P."/>
            <person name="Oberbeckmann S."/>
            <person name="Bunk B."/>
            <person name="Jeske O."/>
            <person name="Meyerdierks A."/>
            <person name="Storesund J.E."/>
            <person name="Kallscheuer N."/>
            <person name="Luecker S."/>
            <person name="Lage O.M."/>
            <person name="Pohl T."/>
            <person name="Merkel B.J."/>
            <person name="Hornburger P."/>
            <person name="Mueller R.-W."/>
            <person name="Bruemmer F."/>
            <person name="Labrenz M."/>
            <person name="Spormann A.M."/>
            <person name="Op den Camp H."/>
            <person name="Overmann J."/>
            <person name="Amann R."/>
            <person name="Jetten M.S.M."/>
            <person name="Mascher T."/>
            <person name="Medema M.H."/>
            <person name="Devos D.P."/>
            <person name="Kaster A.-K."/>
            <person name="Ovreas L."/>
            <person name="Rohde M."/>
            <person name="Galperin M.Y."/>
            <person name="Jogler C."/>
        </authorList>
    </citation>
    <scope>NUCLEOTIDE SEQUENCE [LARGE SCALE GENOMIC DNA]</scope>
    <source>
        <strain evidence="11 12">Pan181</strain>
    </source>
</reference>
<dbReference type="OrthoDB" id="9772456at2"/>